<feature type="modified residue" description="O-(pantetheine 4'-phosphoryl)serine" evidence="7">
    <location>
        <position position="45"/>
    </location>
</feature>
<keyword evidence="6 7" id="KW-0275">Fatty acid biosynthesis</keyword>
<dbReference type="InterPro" id="IPR003231">
    <property type="entry name" value="ACP"/>
</dbReference>
<dbReference type="UniPathway" id="UPA00094"/>
<evidence type="ECO:0000256" key="3">
    <source>
        <dbReference type="ARBA" id="ARBA00022553"/>
    </source>
</evidence>
<evidence type="ECO:0000256" key="4">
    <source>
        <dbReference type="ARBA" id="ARBA00022832"/>
    </source>
</evidence>
<dbReference type="PANTHER" id="PTHR20863:SF76">
    <property type="entry name" value="CARRIER DOMAIN-CONTAINING PROTEIN"/>
    <property type="match status" value="1"/>
</dbReference>
<dbReference type="InterPro" id="IPR006162">
    <property type="entry name" value="Ppantetheine_attach_site"/>
</dbReference>
<dbReference type="PROSITE" id="PS00012">
    <property type="entry name" value="PHOSPHOPANTETHEINE"/>
    <property type="match status" value="1"/>
</dbReference>
<dbReference type="GO" id="GO:0000035">
    <property type="term" value="F:acyl binding"/>
    <property type="evidence" value="ECO:0007669"/>
    <property type="project" value="TreeGrafter"/>
</dbReference>
<name>W8JLM8_9CHLA</name>
<dbReference type="InterPro" id="IPR009081">
    <property type="entry name" value="PP-bd_ACP"/>
</dbReference>
<dbReference type="HAMAP" id="MF_01217">
    <property type="entry name" value="Acyl_carrier"/>
    <property type="match status" value="1"/>
</dbReference>
<dbReference type="NCBIfam" id="NF002148">
    <property type="entry name" value="PRK00982.1-2"/>
    <property type="match status" value="1"/>
</dbReference>
<accession>W8JLM8</accession>
<comment type="pathway">
    <text evidence="7 9">Lipid metabolism; fatty acid biosynthesis.</text>
</comment>
<feature type="domain" description="Carrier" evidence="10">
    <location>
        <begin position="10"/>
        <end position="85"/>
    </location>
</feature>
<dbReference type="NCBIfam" id="TIGR00517">
    <property type="entry name" value="acyl_carrier"/>
    <property type="match status" value="1"/>
</dbReference>
<keyword evidence="2 7" id="KW-0444">Lipid biosynthesis</keyword>
<dbReference type="InterPro" id="IPR036736">
    <property type="entry name" value="ACP-like_sf"/>
</dbReference>
<evidence type="ECO:0000256" key="6">
    <source>
        <dbReference type="ARBA" id="ARBA00023160"/>
    </source>
</evidence>
<evidence type="ECO:0000259" key="10">
    <source>
        <dbReference type="PROSITE" id="PS50075"/>
    </source>
</evidence>
<dbReference type="PROSITE" id="PS50075">
    <property type="entry name" value="CARRIER"/>
    <property type="match status" value="1"/>
</dbReference>
<evidence type="ECO:0000256" key="9">
    <source>
        <dbReference type="RuleBase" id="RU003545"/>
    </source>
</evidence>
<dbReference type="Proteomes" id="UP000019433">
    <property type="component" value="Chromosome"/>
</dbReference>
<dbReference type="GO" id="GO:0000036">
    <property type="term" value="F:acyl carrier activity"/>
    <property type="evidence" value="ECO:0007669"/>
    <property type="project" value="UniProtKB-UniRule"/>
</dbReference>
<comment type="function">
    <text evidence="7 9">Carrier of the growing fatty acid chain in fatty acid biosynthesis.</text>
</comment>
<dbReference type="NCBIfam" id="NF002150">
    <property type="entry name" value="PRK00982.1-4"/>
    <property type="match status" value="1"/>
</dbReference>
<keyword evidence="4 7" id="KW-0276">Fatty acid metabolism</keyword>
<keyword evidence="3 7" id="KW-0597">Phosphoprotein</keyword>
<keyword evidence="5 7" id="KW-0443">Lipid metabolism</keyword>
<dbReference type="GO" id="GO:0009245">
    <property type="term" value="P:lipid A biosynthetic process"/>
    <property type="evidence" value="ECO:0007669"/>
    <property type="project" value="TreeGrafter"/>
</dbReference>
<comment type="similarity">
    <text evidence="7">Belongs to the acyl carrier protein (ACP) family.</text>
</comment>
<evidence type="ECO:0000256" key="1">
    <source>
        <dbReference type="ARBA" id="ARBA00022450"/>
    </source>
</evidence>
<keyword evidence="7" id="KW-0963">Cytoplasm</keyword>
<keyword evidence="1 7" id="KW-0596">Phosphopantetheine</keyword>
<gene>
    <name evidence="7 11" type="primary">acpP</name>
    <name evidence="11" type="ORF">M832_02990</name>
</gene>
<dbReference type="HOGENOM" id="CLU_108696_5_1_0"/>
<evidence type="ECO:0000256" key="5">
    <source>
        <dbReference type="ARBA" id="ARBA00023098"/>
    </source>
</evidence>
<evidence type="ECO:0000313" key="11">
    <source>
        <dbReference type="EMBL" id="AHK63164.1"/>
    </source>
</evidence>
<comment type="PTM">
    <text evidence="7">4'-phosphopantetheine is transferred from CoA to a specific serine of apo-ACP by AcpS. This modification is essential for activity because fatty acids are bound in thioester linkage to the sulfhydryl of the prosthetic group.</text>
</comment>
<organism evidence="11 12">
    <name type="scientific">Chlamydia avium 10DC88</name>
    <dbReference type="NCBI Taxonomy" id="1229831"/>
    <lineage>
        <taxon>Bacteria</taxon>
        <taxon>Pseudomonadati</taxon>
        <taxon>Chlamydiota</taxon>
        <taxon>Chlamydiia</taxon>
        <taxon>Chlamydiales</taxon>
        <taxon>Chlamydiaceae</taxon>
        <taxon>Chlamydia/Chlamydophila group</taxon>
        <taxon>Chlamydia</taxon>
    </lineage>
</organism>
<sequence>MVRNIRNIAMSLEDDVKAIIVDQLGVDISEVNEDSSFIEDLNADSLDLTELIMSLEEKFSFEISEEEAEKLRTVGDVIAYIKMRQGQQ</sequence>
<evidence type="ECO:0000256" key="2">
    <source>
        <dbReference type="ARBA" id="ARBA00022516"/>
    </source>
</evidence>
<comment type="subcellular location">
    <subcellularLocation>
        <location evidence="7">Cytoplasm</location>
    </subcellularLocation>
</comment>
<dbReference type="Pfam" id="PF00550">
    <property type="entry name" value="PP-binding"/>
    <property type="match status" value="1"/>
</dbReference>
<dbReference type="GO" id="GO:0005829">
    <property type="term" value="C:cytosol"/>
    <property type="evidence" value="ECO:0007669"/>
    <property type="project" value="TreeGrafter"/>
</dbReference>
<dbReference type="EMBL" id="CP006571">
    <property type="protein sequence ID" value="AHK63164.1"/>
    <property type="molecule type" value="Genomic_DNA"/>
</dbReference>
<dbReference type="AlphaFoldDB" id="W8JLM8"/>
<dbReference type="KEGG" id="cav:M832_02990"/>
<evidence type="ECO:0000256" key="8">
    <source>
        <dbReference type="NCBIfam" id="TIGR00517"/>
    </source>
</evidence>
<dbReference type="STRING" id="1229831.M832_02990"/>
<dbReference type="GO" id="GO:0016020">
    <property type="term" value="C:membrane"/>
    <property type="evidence" value="ECO:0007669"/>
    <property type="project" value="GOC"/>
</dbReference>
<evidence type="ECO:0000313" key="12">
    <source>
        <dbReference type="Proteomes" id="UP000019433"/>
    </source>
</evidence>
<dbReference type="PANTHER" id="PTHR20863">
    <property type="entry name" value="ACYL CARRIER PROTEIN"/>
    <property type="match status" value="1"/>
</dbReference>
<dbReference type="Gene3D" id="1.10.1200.10">
    <property type="entry name" value="ACP-like"/>
    <property type="match status" value="1"/>
</dbReference>
<reference evidence="11 12" key="1">
    <citation type="journal article" date="2014" name="Syst. Appl. Microbiol.">
        <title>Evidence for the existence of two new members of the family Chlamydiaceae and proposal of Chlamydia avium sp. nov. and Chlamydia gallinacea sp. nov.</title>
        <authorList>
            <person name="Sachse K."/>
            <person name="Laroucau K."/>
            <person name="Riege K."/>
            <person name="Wehner S."/>
            <person name="Dilcher M."/>
            <person name="Creasy H.H."/>
            <person name="Weidmann M."/>
            <person name="Myers G."/>
            <person name="Vorimore F."/>
            <person name="Vicari N."/>
            <person name="Magnino S."/>
            <person name="Liebler-Tenorio E."/>
            <person name="Ruettger A."/>
            <person name="Bavoil P.M."/>
            <person name="Hufert F.T."/>
            <person name="Rossello-Mora R."/>
            <person name="Marz M."/>
        </authorList>
    </citation>
    <scope>NUCLEOTIDE SEQUENCE [LARGE SCALE GENOMIC DNA]</scope>
    <source>
        <strain evidence="11 12">10DC88</strain>
    </source>
</reference>
<dbReference type="PATRIC" id="fig|1229831.3.peg.303"/>
<evidence type="ECO:0000256" key="7">
    <source>
        <dbReference type="HAMAP-Rule" id="MF_01217"/>
    </source>
</evidence>
<dbReference type="eggNOG" id="COG0236">
    <property type="taxonomic scope" value="Bacteria"/>
</dbReference>
<proteinExistence type="inferred from homology"/>
<comment type="PTM">
    <text evidence="9">4'-phosphopantetheine is transferred from CoA to a specific serine of apo-ACP by acpS.</text>
</comment>
<protein>
    <recommendedName>
        <fullName evidence="7 8">Acyl carrier protein</fullName>
        <shortName evidence="7">ACP</shortName>
    </recommendedName>
</protein>
<dbReference type="SUPFAM" id="SSF47336">
    <property type="entry name" value="ACP-like"/>
    <property type="match status" value="1"/>
</dbReference>